<proteinExistence type="predicted"/>
<organism evidence="1">
    <name type="scientific">Roseomonas mucosa</name>
    <dbReference type="NCBI Taxonomy" id="207340"/>
    <lineage>
        <taxon>Bacteria</taxon>
        <taxon>Pseudomonadati</taxon>
        <taxon>Pseudomonadota</taxon>
        <taxon>Alphaproteobacteria</taxon>
        <taxon>Acetobacterales</taxon>
        <taxon>Roseomonadaceae</taxon>
        <taxon>Roseomonas</taxon>
    </lineage>
</organism>
<dbReference type="InterPro" id="IPR036866">
    <property type="entry name" value="RibonucZ/Hydroxyglut_hydro"/>
</dbReference>
<accession>A0A4Y1MVY5</accession>
<dbReference type="PANTHER" id="PTHR39189:SF1">
    <property type="entry name" value="UPF0173 METAL-DEPENDENT HYDROLASE YTKL"/>
    <property type="match status" value="1"/>
</dbReference>
<reference evidence="1" key="1">
    <citation type="submission" date="2017-12" db="EMBL/GenBank/DDBJ databases">
        <authorList>
            <person name="Martens C."/>
            <person name="Dahlstrom E."/>
            <person name="Barbian K."/>
            <person name="Sykora L."/>
            <person name="Ricklefs S."/>
            <person name="Bruno D."/>
            <person name="Anzick I."/>
            <person name="Myles I."/>
            <person name="Datta S.K."/>
        </authorList>
    </citation>
    <scope>NUCLEOTIDE SEQUENCE</scope>
    <source>
        <strain evidence="1">AD2</strain>
    </source>
</reference>
<dbReference type="PANTHER" id="PTHR39189">
    <property type="entry name" value="UPF0173 METAL-DEPENDENT HYDROLASE YTKL"/>
    <property type="match status" value="1"/>
</dbReference>
<dbReference type="EMBL" id="CP025189">
    <property type="protein sequence ID" value="AWV21759.1"/>
    <property type="molecule type" value="Genomic_DNA"/>
</dbReference>
<dbReference type="GO" id="GO:0016787">
    <property type="term" value="F:hydrolase activity"/>
    <property type="evidence" value="ECO:0007669"/>
    <property type="project" value="UniProtKB-KW"/>
</dbReference>
<keyword evidence="1" id="KW-0378">Hydrolase</keyword>
<gene>
    <name evidence="1" type="ORF">RADP37_00832</name>
</gene>
<sequence length="273" mass="29682">MRDEGVGRGARLHRRFRDEGRDGPLWEGSGREAAPETVLDGAEGIVKITFYAHASFRLEADGVVVITDPYKPPLSRFDPIDEPADLVLMSSATDEFHSDPSHIRGEPVVINTLELPPEGVEVLGIPVRSFPAYESLTFDFQAAAGRDPDANALYHFTLGGLRVLHMGDIGNPVDPRQLEALRGQVDILLALTGAHATIALDDLDAAIEAIGPRVVIPMHYYNPRGILPIEPVETFLARVPPGRVTRVGGPSLELTPETLPADAPHVYVLEQSR</sequence>
<dbReference type="SUPFAM" id="SSF56281">
    <property type="entry name" value="Metallo-hydrolase/oxidoreductase"/>
    <property type="match status" value="1"/>
</dbReference>
<protein>
    <submittedName>
        <fullName evidence="1">Metal-dependent hydrolase</fullName>
        <ecNumber evidence="1">3.-.-.-</ecNumber>
    </submittedName>
</protein>
<dbReference type="EC" id="3.-.-.-" evidence="1"/>
<evidence type="ECO:0000313" key="1">
    <source>
        <dbReference type="EMBL" id="AWV21759.1"/>
    </source>
</evidence>
<dbReference type="AlphaFoldDB" id="A0A4Y1MVY5"/>
<dbReference type="Pfam" id="PF13483">
    <property type="entry name" value="Lactamase_B_3"/>
    <property type="match status" value="1"/>
</dbReference>
<dbReference type="Gene3D" id="3.60.15.10">
    <property type="entry name" value="Ribonuclease Z/Hydroxyacylglutathione hydrolase-like"/>
    <property type="match status" value="1"/>
</dbReference>
<name>A0A4Y1MVY5_9PROT</name>